<evidence type="ECO:0000256" key="1">
    <source>
        <dbReference type="ARBA" id="ARBA00023015"/>
    </source>
</evidence>
<dbReference type="InterPro" id="IPR018060">
    <property type="entry name" value="HTH_AraC"/>
</dbReference>
<dbReference type="PANTHER" id="PTHR47504:SF5">
    <property type="entry name" value="RIGHT ORIGIN-BINDING PROTEIN"/>
    <property type="match status" value="1"/>
</dbReference>
<dbReference type="Gene3D" id="3.20.80.10">
    <property type="entry name" value="Regulatory factor, effector binding domain"/>
    <property type="match status" value="1"/>
</dbReference>
<accession>A0ABU1IS06</accession>
<keyword evidence="2" id="KW-0238">DNA-binding</keyword>
<dbReference type="InterPro" id="IPR020449">
    <property type="entry name" value="Tscrpt_reg_AraC-type_HTH"/>
</dbReference>
<evidence type="ECO:0000313" key="6">
    <source>
        <dbReference type="Proteomes" id="UP001185012"/>
    </source>
</evidence>
<dbReference type="InterPro" id="IPR050959">
    <property type="entry name" value="MarA-like"/>
</dbReference>
<dbReference type="SUPFAM" id="SSF55136">
    <property type="entry name" value="Probable bacterial effector-binding domain"/>
    <property type="match status" value="1"/>
</dbReference>
<organism evidence="5 6">
    <name type="scientific">Desmospora profundinema</name>
    <dbReference type="NCBI Taxonomy" id="1571184"/>
    <lineage>
        <taxon>Bacteria</taxon>
        <taxon>Bacillati</taxon>
        <taxon>Bacillota</taxon>
        <taxon>Bacilli</taxon>
        <taxon>Bacillales</taxon>
        <taxon>Thermoactinomycetaceae</taxon>
        <taxon>Desmospora</taxon>
    </lineage>
</organism>
<dbReference type="SMART" id="SM00871">
    <property type="entry name" value="AraC_E_bind"/>
    <property type="match status" value="1"/>
</dbReference>
<name>A0ABU1IS06_9BACL</name>
<keyword evidence="6" id="KW-1185">Reference proteome</keyword>
<dbReference type="InterPro" id="IPR018062">
    <property type="entry name" value="HTH_AraC-typ_CS"/>
</dbReference>
<dbReference type="InterPro" id="IPR010499">
    <property type="entry name" value="AraC_E-bd"/>
</dbReference>
<reference evidence="5 6" key="1">
    <citation type="submission" date="2023-07" db="EMBL/GenBank/DDBJ databases">
        <title>Genomic Encyclopedia of Type Strains, Phase IV (KMG-IV): sequencing the most valuable type-strain genomes for metagenomic binning, comparative biology and taxonomic classification.</title>
        <authorList>
            <person name="Goeker M."/>
        </authorList>
    </citation>
    <scope>NUCLEOTIDE SEQUENCE [LARGE SCALE GENOMIC DNA]</scope>
    <source>
        <strain evidence="5 6">DSM 45903</strain>
    </source>
</reference>
<evidence type="ECO:0000256" key="2">
    <source>
        <dbReference type="ARBA" id="ARBA00023125"/>
    </source>
</evidence>
<dbReference type="RefSeq" id="WP_309868574.1">
    <property type="nucleotide sequence ID" value="NZ_JAVDQG010000010.1"/>
</dbReference>
<dbReference type="SUPFAM" id="SSF46689">
    <property type="entry name" value="Homeodomain-like"/>
    <property type="match status" value="2"/>
</dbReference>
<keyword evidence="3" id="KW-0804">Transcription</keyword>
<evidence type="ECO:0000256" key="3">
    <source>
        <dbReference type="ARBA" id="ARBA00023163"/>
    </source>
</evidence>
<feature type="domain" description="HTH araC/xylS-type" evidence="4">
    <location>
        <begin position="8"/>
        <end position="106"/>
    </location>
</feature>
<comment type="caution">
    <text evidence="5">The sequence shown here is derived from an EMBL/GenBank/DDBJ whole genome shotgun (WGS) entry which is preliminary data.</text>
</comment>
<dbReference type="Pfam" id="PF12833">
    <property type="entry name" value="HTH_18"/>
    <property type="match status" value="1"/>
</dbReference>
<dbReference type="PRINTS" id="PR00032">
    <property type="entry name" value="HTHARAC"/>
</dbReference>
<dbReference type="InterPro" id="IPR029442">
    <property type="entry name" value="GyrI-like"/>
</dbReference>
<dbReference type="PANTHER" id="PTHR47504">
    <property type="entry name" value="RIGHT ORIGIN-BINDING PROTEIN"/>
    <property type="match status" value="1"/>
</dbReference>
<dbReference type="Proteomes" id="UP001185012">
    <property type="component" value="Unassembled WGS sequence"/>
</dbReference>
<dbReference type="PROSITE" id="PS00041">
    <property type="entry name" value="HTH_ARAC_FAMILY_1"/>
    <property type="match status" value="1"/>
</dbReference>
<dbReference type="InterPro" id="IPR011256">
    <property type="entry name" value="Reg_factor_effector_dom_sf"/>
</dbReference>
<gene>
    <name evidence="5" type="ORF">JOE21_003536</name>
</gene>
<dbReference type="Gene3D" id="1.10.10.60">
    <property type="entry name" value="Homeodomain-like"/>
    <property type="match status" value="2"/>
</dbReference>
<evidence type="ECO:0000259" key="4">
    <source>
        <dbReference type="PROSITE" id="PS01124"/>
    </source>
</evidence>
<dbReference type="PROSITE" id="PS01124">
    <property type="entry name" value="HTH_ARAC_FAMILY_2"/>
    <property type="match status" value="1"/>
</dbReference>
<dbReference type="EMBL" id="JAVDQG010000010">
    <property type="protein sequence ID" value="MDR6227513.1"/>
    <property type="molecule type" value="Genomic_DNA"/>
</dbReference>
<keyword evidence="1" id="KW-0805">Transcription regulation</keyword>
<dbReference type="InterPro" id="IPR009057">
    <property type="entry name" value="Homeodomain-like_sf"/>
</dbReference>
<sequence>MDWLERMNGALSYIEENLTNDIDYREVARIACCSEYHFKRMFSFIAGVTLSEYIRCRRLTLAAFDLKNTHVKVIDVAIQYGYNSPDAFSRAFRSLHGVTPTAARNNGHLLKAYPPITFQLSIRGGTVMNYRIEEKDAFQVVGIKKRVKLINSGINPEIVQVWESISEETLSQIEALSNLEPLGPLNVCANFSEEGSEQGELDYYIAAATTQKCPDHLTKLEIPAFTWAVFEVAGDWPEVQEVWGRIYSEWFPTSGYEHGEGPEILGSRDHTSEIWIPVVSN</sequence>
<dbReference type="Pfam" id="PF06445">
    <property type="entry name" value="GyrI-like"/>
    <property type="match status" value="1"/>
</dbReference>
<dbReference type="SMART" id="SM00342">
    <property type="entry name" value="HTH_ARAC"/>
    <property type="match status" value="1"/>
</dbReference>
<protein>
    <submittedName>
        <fullName evidence="5">AraC family transcriptional regulator</fullName>
    </submittedName>
</protein>
<evidence type="ECO:0000313" key="5">
    <source>
        <dbReference type="EMBL" id="MDR6227513.1"/>
    </source>
</evidence>
<proteinExistence type="predicted"/>